<dbReference type="Gene3D" id="3.50.50.60">
    <property type="entry name" value="FAD/NAD(P)-binding domain"/>
    <property type="match status" value="1"/>
</dbReference>
<accession>A0A1M3L5A7</accession>
<organism evidence="3 4">
    <name type="scientific">Candidatus Kapaibacterium thiocyanatum</name>
    <dbReference type="NCBI Taxonomy" id="1895771"/>
    <lineage>
        <taxon>Bacteria</taxon>
        <taxon>Pseudomonadati</taxon>
        <taxon>Candidatus Kapaibacteriota</taxon>
        <taxon>Candidatus Kapaibacteriia</taxon>
        <taxon>Candidatus Kapaibacteriales</taxon>
        <taxon>Candidatus Kapaibacteriaceae</taxon>
        <taxon>Candidatus Kapaibacterium</taxon>
    </lineage>
</organism>
<comment type="caution">
    <text evidence="3">The sequence shown here is derived from an EMBL/GenBank/DDBJ whole genome shotgun (WGS) entry which is preliminary data.</text>
</comment>
<name>A0A1M3L5A7_9BACT</name>
<proteinExistence type="predicted"/>
<feature type="transmembrane region" description="Helical" evidence="1">
    <location>
        <begin position="12"/>
        <end position="34"/>
    </location>
</feature>
<evidence type="ECO:0000259" key="2">
    <source>
        <dbReference type="Pfam" id="PF01266"/>
    </source>
</evidence>
<dbReference type="InterPro" id="IPR036188">
    <property type="entry name" value="FAD/NAD-bd_sf"/>
</dbReference>
<dbReference type="Pfam" id="PF01266">
    <property type="entry name" value="DAO"/>
    <property type="match status" value="1"/>
</dbReference>
<dbReference type="STRING" id="1895771.BGO89_03970"/>
<keyword evidence="1" id="KW-1133">Transmembrane helix</keyword>
<dbReference type="EMBL" id="MKVH01000003">
    <property type="protein sequence ID" value="OJX60737.1"/>
    <property type="molecule type" value="Genomic_DNA"/>
</dbReference>
<dbReference type="PANTHER" id="PTHR13847">
    <property type="entry name" value="SARCOSINE DEHYDROGENASE-RELATED"/>
    <property type="match status" value="1"/>
</dbReference>
<sequence length="381" mass="41024">MFSDSYWEADHLMSYDVAVIGGGIIGMSTALSLVEQNPSFRIAVLERGLIPTGASTRNAGFACFGSLSELWHDITAMGGKDNAIDVVRKRIDGLTALRRRCTDEALGYEQHGGHELFMSDDESLHRIDELNALLEPLLHGPAFVRRDDLIARYGFDGVRALVAIPHEGTLHSGRMAATLGRLAREHGIHVATGALVSSLDGESEPASIRLTIETAYGPRSIAAGNVVVATNACIGDLCPGIGLDIVPARGQVLVTSPVPGLPFRGSFHFDAGFYYFRSVGERVLFGGGRNLDIDGERTRVMDVTPVVQEQLERLLDRTILPGRDYVIERRWAGTMGFSADKRPHVEHVHPRIVVAFGCNGMGVALGSTVGEEAARLVTAAG</sequence>
<evidence type="ECO:0000313" key="4">
    <source>
        <dbReference type="Proteomes" id="UP000184233"/>
    </source>
</evidence>
<dbReference type="PANTHER" id="PTHR13847:SF281">
    <property type="entry name" value="FAD DEPENDENT OXIDOREDUCTASE DOMAIN-CONTAINING PROTEIN"/>
    <property type="match status" value="1"/>
</dbReference>
<evidence type="ECO:0000256" key="1">
    <source>
        <dbReference type="SAM" id="Phobius"/>
    </source>
</evidence>
<evidence type="ECO:0000313" key="3">
    <source>
        <dbReference type="EMBL" id="OJX60737.1"/>
    </source>
</evidence>
<dbReference type="GO" id="GO:0005737">
    <property type="term" value="C:cytoplasm"/>
    <property type="evidence" value="ECO:0007669"/>
    <property type="project" value="TreeGrafter"/>
</dbReference>
<protein>
    <recommendedName>
        <fullName evidence="2">FAD dependent oxidoreductase domain-containing protein</fullName>
    </recommendedName>
</protein>
<dbReference type="AlphaFoldDB" id="A0A1M3L5A7"/>
<dbReference type="Gene3D" id="3.30.9.10">
    <property type="entry name" value="D-Amino Acid Oxidase, subunit A, domain 2"/>
    <property type="match status" value="1"/>
</dbReference>
<dbReference type="Proteomes" id="UP000184233">
    <property type="component" value="Unassembled WGS sequence"/>
</dbReference>
<feature type="domain" description="FAD dependent oxidoreductase" evidence="2">
    <location>
        <begin position="16"/>
        <end position="376"/>
    </location>
</feature>
<keyword evidence="1" id="KW-0812">Transmembrane</keyword>
<dbReference type="SUPFAM" id="SSF51905">
    <property type="entry name" value="FAD/NAD(P)-binding domain"/>
    <property type="match status" value="1"/>
</dbReference>
<reference evidence="3 4" key="1">
    <citation type="submission" date="2016-09" db="EMBL/GenBank/DDBJ databases">
        <title>Genome-resolved meta-omics ties microbial dynamics to process performance in biotechnology for thiocyanate degradation.</title>
        <authorList>
            <person name="Kantor R.S."/>
            <person name="Huddy R.J."/>
            <person name="Iyer R."/>
            <person name="Thomas B.C."/>
            <person name="Brown C.T."/>
            <person name="Anantharaman K."/>
            <person name="Tringe S."/>
            <person name="Hettich R.L."/>
            <person name="Harrison S.T."/>
            <person name="Banfield J.F."/>
        </authorList>
    </citation>
    <scope>NUCLEOTIDE SEQUENCE [LARGE SCALE GENOMIC DNA]</scope>
    <source>
        <strain evidence="3">59-99</strain>
    </source>
</reference>
<keyword evidence="1" id="KW-0472">Membrane</keyword>
<dbReference type="InterPro" id="IPR006076">
    <property type="entry name" value="FAD-dep_OxRdtase"/>
</dbReference>
<gene>
    <name evidence="3" type="ORF">BGO89_03970</name>
</gene>